<gene>
    <name evidence="2" type="ORF">ACFOUW_17235</name>
</gene>
<sequence length="286" mass="31485">MEPSVLRRAVDAAATTAAELGLDVSDAVAVHNSDRIAVRLDPCDVLARVAPGAWHDGMAYEAEVARRLAATDSPIGGLDPRAPDVYDRDGFAITFWTYYEPVVADHDGPAPEQLGWTSGLAPAEYVDALVRLHTGLRQIELDAPHVTERVDGWTALVDDRERTPDLPERDRALLKDTLTAGIAKAGTAEQLLHGEPHPGNVLNTSTGPRFIDLGTCQRGPIEYDLAYLPEEVAELYPGADLDLVHQFRILTWAGVAAMRWNRDDQYPDRDRWRVDLLDQLRAGLAR</sequence>
<dbReference type="Proteomes" id="UP001595699">
    <property type="component" value="Unassembled WGS sequence"/>
</dbReference>
<dbReference type="Gene3D" id="3.90.1200.10">
    <property type="match status" value="1"/>
</dbReference>
<evidence type="ECO:0000313" key="2">
    <source>
        <dbReference type="EMBL" id="MFC3762590.1"/>
    </source>
</evidence>
<dbReference type="InterPro" id="IPR002575">
    <property type="entry name" value="Aminoglycoside_PTrfase"/>
</dbReference>
<dbReference type="InterPro" id="IPR011009">
    <property type="entry name" value="Kinase-like_dom_sf"/>
</dbReference>
<dbReference type="EMBL" id="JBHRZH010000015">
    <property type="protein sequence ID" value="MFC3762590.1"/>
    <property type="molecule type" value="Genomic_DNA"/>
</dbReference>
<proteinExistence type="predicted"/>
<dbReference type="Pfam" id="PF01636">
    <property type="entry name" value="APH"/>
    <property type="match status" value="1"/>
</dbReference>
<dbReference type="SUPFAM" id="SSF56112">
    <property type="entry name" value="Protein kinase-like (PK-like)"/>
    <property type="match status" value="1"/>
</dbReference>
<reference evidence="3" key="1">
    <citation type="journal article" date="2019" name="Int. J. Syst. Evol. Microbiol.">
        <title>The Global Catalogue of Microorganisms (GCM) 10K type strain sequencing project: providing services to taxonomists for standard genome sequencing and annotation.</title>
        <authorList>
            <consortium name="The Broad Institute Genomics Platform"/>
            <consortium name="The Broad Institute Genome Sequencing Center for Infectious Disease"/>
            <person name="Wu L."/>
            <person name="Ma J."/>
        </authorList>
    </citation>
    <scope>NUCLEOTIDE SEQUENCE [LARGE SCALE GENOMIC DNA]</scope>
    <source>
        <strain evidence="3">CGMCC 4.7241</strain>
    </source>
</reference>
<feature type="domain" description="Aminoglycoside phosphotransferase" evidence="1">
    <location>
        <begin position="38"/>
        <end position="229"/>
    </location>
</feature>
<keyword evidence="3" id="KW-1185">Reference proteome</keyword>
<evidence type="ECO:0000259" key="1">
    <source>
        <dbReference type="Pfam" id="PF01636"/>
    </source>
</evidence>
<name>A0ABV7YB93_9ACTN</name>
<organism evidence="2 3">
    <name type="scientific">Tenggerimyces flavus</name>
    <dbReference type="NCBI Taxonomy" id="1708749"/>
    <lineage>
        <taxon>Bacteria</taxon>
        <taxon>Bacillati</taxon>
        <taxon>Actinomycetota</taxon>
        <taxon>Actinomycetes</taxon>
        <taxon>Propionibacteriales</taxon>
        <taxon>Nocardioidaceae</taxon>
        <taxon>Tenggerimyces</taxon>
    </lineage>
</organism>
<accession>A0ABV7YB93</accession>
<dbReference type="RefSeq" id="WP_205118874.1">
    <property type="nucleotide sequence ID" value="NZ_JAFBCM010000001.1"/>
</dbReference>
<evidence type="ECO:0000313" key="3">
    <source>
        <dbReference type="Proteomes" id="UP001595699"/>
    </source>
</evidence>
<protein>
    <submittedName>
        <fullName evidence="2">Phosphotransferase family protein</fullName>
    </submittedName>
</protein>
<comment type="caution">
    <text evidence="2">The sequence shown here is derived from an EMBL/GenBank/DDBJ whole genome shotgun (WGS) entry which is preliminary data.</text>
</comment>